<keyword evidence="2" id="KW-1185">Reference proteome</keyword>
<protein>
    <submittedName>
        <fullName evidence="1">Uncharacterized protein</fullName>
    </submittedName>
</protein>
<dbReference type="Proteomes" id="UP000821865">
    <property type="component" value="Chromosome 1"/>
</dbReference>
<comment type="caution">
    <text evidence="1">The sequence shown here is derived from an EMBL/GenBank/DDBJ whole genome shotgun (WGS) entry which is preliminary data.</text>
</comment>
<organism evidence="1 2">
    <name type="scientific">Dermacentor silvarum</name>
    <name type="common">Tick</name>
    <dbReference type="NCBI Taxonomy" id="543639"/>
    <lineage>
        <taxon>Eukaryota</taxon>
        <taxon>Metazoa</taxon>
        <taxon>Ecdysozoa</taxon>
        <taxon>Arthropoda</taxon>
        <taxon>Chelicerata</taxon>
        <taxon>Arachnida</taxon>
        <taxon>Acari</taxon>
        <taxon>Parasitiformes</taxon>
        <taxon>Ixodida</taxon>
        <taxon>Ixodoidea</taxon>
        <taxon>Ixodidae</taxon>
        <taxon>Rhipicephalinae</taxon>
        <taxon>Dermacentor</taxon>
    </lineage>
</organism>
<gene>
    <name evidence="1" type="ORF">HPB49_000164</name>
</gene>
<reference evidence="1" key="1">
    <citation type="submission" date="2020-05" db="EMBL/GenBank/DDBJ databases">
        <title>Large-scale comparative analyses of tick genomes elucidate their genetic diversity and vector capacities.</title>
        <authorList>
            <person name="Jia N."/>
            <person name="Wang J."/>
            <person name="Shi W."/>
            <person name="Du L."/>
            <person name="Sun Y."/>
            <person name="Zhan W."/>
            <person name="Jiang J."/>
            <person name="Wang Q."/>
            <person name="Zhang B."/>
            <person name="Ji P."/>
            <person name="Sakyi L.B."/>
            <person name="Cui X."/>
            <person name="Yuan T."/>
            <person name="Jiang B."/>
            <person name="Yang W."/>
            <person name="Lam T.T.-Y."/>
            <person name="Chang Q."/>
            <person name="Ding S."/>
            <person name="Wang X."/>
            <person name="Zhu J."/>
            <person name="Ruan X."/>
            <person name="Zhao L."/>
            <person name="Wei J."/>
            <person name="Que T."/>
            <person name="Du C."/>
            <person name="Cheng J."/>
            <person name="Dai P."/>
            <person name="Han X."/>
            <person name="Huang E."/>
            <person name="Gao Y."/>
            <person name="Liu J."/>
            <person name="Shao H."/>
            <person name="Ye R."/>
            <person name="Li L."/>
            <person name="Wei W."/>
            <person name="Wang X."/>
            <person name="Wang C."/>
            <person name="Yang T."/>
            <person name="Huo Q."/>
            <person name="Li W."/>
            <person name="Guo W."/>
            <person name="Chen H."/>
            <person name="Zhou L."/>
            <person name="Ni X."/>
            <person name="Tian J."/>
            <person name="Zhou Y."/>
            <person name="Sheng Y."/>
            <person name="Liu T."/>
            <person name="Pan Y."/>
            <person name="Xia L."/>
            <person name="Li J."/>
            <person name="Zhao F."/>
            <person name="Cao W."/>
        </authorList>
    </citation>
    <scope>NUCLEOTIDE SEQUENCE</scope>
    <source>
        <strain evidence="1">Dsil-2018</strain>
    </source>
</reference>
<name>A0ACB8DS35_DERSI</name>
<sequence length="690" mass="77015">MAILLAILPYLLMCTNGQTGLLARPSAREQPGADPAKCKGDNAAQQVSATAAADREGVLTLFQFKTARLASANQDRQKPTCCISRGICKCQREMGTCRNNAGPKQRGPHRGRHRSDTRASQSGRLSRLTSRLPAADDGEKPAETPCFSCDRSSAAGAPSYSTSARCALLGQRRSTRNKQPNFEGYDGVAEAQAAGRPASMGSLPGSRHGEPLCEQAAARPLPEWLPRHVAHERCSQMTRRHLTGAKNKPNQCCRGLVDAMECEFGQRERARLFGAQNFRDGKRTLNALRSWTSSARGESAEMSDIKALEHPTLKVPYEILNKKFRAAQKTMDREVSHVQSGAAELEKSLREKAPAGQLRSQLGSLLEKLELLRRKSAESITEELEAAAACKRRVEHLKGFEAGGEQWKRQRLDRMLVEHLLRAGYYGTAAKLAERSGLRDLTNMDLFLVSKEVEDSLASRDTSKCLAWCHDNKSKLRKLRSTLEFQLRQQEFVELVRRDRRLEAVRHARRHFGALEDEAQLAEVQRVMSLLALPGARPPDGRWELLGDSRWELLADSRWDLLVQQFRQEQLRLYQLSSCSVLTVALQAGLSALKTPQCYDENQRNPDCPVCSRALNCLARGLPYAHCSQSRLVCRISGQPLNEHNQPLVLPNGFVYGEQALRAVARRGRVTCPRSRDSFDLREAEKVYVM</sequence>
<dbReference type="EMBL" id="CM023470">
    <property type="protein sequence ID" value="KAH7977257.1"/>
    <property type="molecule type" value="Genomic_DNA"/>
</dbReference>
<accession>A0ACB8DS35</accession>
<evidence type="ECO:0000313" key="2">
    <source>
        <dbReference type="Proteomes" id="UP000821865"/>
    </source>
</evidence>
<evidence type="ECO:0000313" key="1">
    <source>
        <dbReference type="EMBL" id="KAH7977257.1"/>
    </source>
</evidence>
<proteinExistence type="predicted"/>